<dbReference type="PANTHER" id="PTHR43397:SF1">
    <property type="entry name" value="ERGOTHIONEINE BIOSYNTHESIS PROTEIN 1"/>
    <property type="match status" value="1"/>
</dbReference>
<reference evidence="4 5" key="1">
    <citation type="submission" date="2020-08" db="EMBL/GenBank/DDBJ databases">
        <title>Exploring microbial biodiversity for novel pathways involved in the catabolism of aromatic compounds derived from lignin.</title>
        <authorList>
            <person name="Elkins J."/>
        </authorList>
    </citation>
    <scope>NUCLEOTIDE SEQUENCE [LARGE SCALE GENOMIC DNA]</scope>
    <source>
        <strain evidence="4 5">B1D3A</strain>
    </source>
</reference>
<dbReference type="SUPFAM" id="SSF53335">
    <property type="entry name" value="S-adenosyl-L-methionine-dependent methyltransferases"/>
    <property type="match status" value="1"/>
</dbReference>
<keyword evidence="5" id="KW-1185">Reference proteome</keyword>
<dbReference type="NCBIfam" id="TIGR03438">
    <property type="entry name" value="egtD_ergothio"/>
    <property type="match status" value="1"/>
</dbReference>
<dbReference type="InterPro" id="IPR029063">
    <property type="entry name" value="SAM-dependent_MTases_sf"/>
</dbReference>
<dbReference type="EMBL" id="JACHKA010000001">
    <property type="protein sequence ID" value="MBB5984925.1"/>
    <property type="molecule type" value="Genomic_DNA"/>
</dbReference>
<proteinExistence type="predicted"/>
<keyword evidence="2" id="KW-0808">Transferase</keyword>
<protein>
    <submittedName>
        <fullName evidence="4">Dimethylhistidine N-methyltransferase</fullName>
    </submittedName>
</protein>
<dbReference type="InterPro" id="IPR035094">
    <property type="entry name" value="EgtD"/>
</dbReference>
<dbReference type="Pfam" id="PF10017">
    <property type="entry name" value="Methyltransf_33"/>
    <property type="match status" value="1"/>
</dbReference>
<evidence type="ECO:0000313" key="4">
    <source>
        <dbReference type="EMBL" id="MBB5984925.1"/>
    </source>
</evidence>
<feature type="domain" description="Histidine-specific methyltransferase SAM-dependent" evidence="3">
    <location>
        <begin position="22"/>
        <end position="321"/>
    </location>
</feature>
<dbReference type="InterPro" id="IPR051128">
    <property type="entry name" value="EgtD_Methyltrsf_superfamily"/>
</dbReference>
<sequence>MMMVHTNLKLIERDGEGVDPAFRDDVLKGMAQRQKAIPARWFYDLAGSELFERITALPEYYPTRAETALLERHGQDIARLVGPGRAVVEFGSGSSVKTPLLLREISPAAYVPIDISGEFLRQSSEALAQAFPTLPVMPVEADFMKTVELPAAVKAFGMLGFFPGSTIGNLVPRTAVDLLRSMRETLGDRAQLLIGVDRVKDIDRLVRAYDDTQGITARFNLNLLLRINRELGADIPVEQFRHVARWNPDWSRIEMHLEATRDVSFSISGCSFAMLVGETIHTENSHKYTPDQARLILQASGWTPNAQWTDADGDFLLVLCEASEQRSAP</sequence>
<evidence type="ECO:0000259" key="3">
    <source>
        <dbReference type="Pfam" id="PF10017"/>
    </source>
</evidence>
<evidence type="ECO:0000256" key="1">
    <source>
        <dbReference type="ARBA" id="ARBA00022603"/>
    </source>
</evidence>
<accession>A0ABR6NCC9</accession>
<keyword evidence="1" id="KW-0489">Methyltransferase</keyword>
<dbReference type="PANTHER" id="PTHR43397">
    <property type="entry name" value="ERGOTHIONEINE BIOSYNTHESIS PROTEIN 1"/>
    <property type="match status" value="1"/>
</dbReference>
<dbReference type="InterPro" id="IPR017804">
    <property type="entry name" value="MeTrfase_EgtD-like"/>
</dbReference>
<dbReference type="PIRSF" id="PIRSF018005">
    <property type="entry name" value="UCP018005"/>
    <property type="match status" value="1"/>
</dbReference>
<gene>
    <name evidence="4" type="ORF">HNP60_000899</name>
</gene>
<name>A0ABR6NCC9_9SPHN</name>
<organism evidence="4 5">
    <name type="scientific">Sphingobium lignivorans</name>
    <dbReference type="NCBI Taxonomy" id="2735886"/>
    <lineage>
        <taxon>Bacteria</taxon>
        <taxon>Pseudomonadati</taxon>
        <taxon>Pseudomonadota</taxon>
        <taxon>Alphaproteobacteria</taxon>
        <taxon>Sphingomonadales</taxon>
        <taxon>Sphingomonadaceae</taxon>
        <taxon>Sphingobium</taxon>
    </lineage>
</organism>
<dbReference type="Proteomes" id="UP001138540">
    <property type="component" value="Unassembled WGS sequence"/>
</dbReference>
<comment type="caution">
    <text evidence="4">The sequence shown here is derived from an EMBL/GenBank/DDBJ whole genome shotgun (WGS) entry which is preliminary data.</text>
</comment>
<dbReference type="Gene3D" id="3.40.50.150">
    <property type="entry name" value="Vaccinia Virus protein VP39"/>
    <property type="match status" value="1"/>
</dbReference>
<evidence type="ECO:0000313" key="5">
    <source>
        <dbReference type="Proteomes" id="UP001138540"/>
    </source>
</evidence>
<dbReference type="InterPro" id="IPR019257">
    <property type="entry name" value="MeTrfase_dom"/>
</dbReference>
<evidence type="ECO:0000256" key="2">
    <source>
        <dbReference type="ARBA" id="ARBA00022679"/>
    </source>
</evidence>